<gene>
    <name evidence="1" type="ORF">GCY10_11945</name>
</gene>
<accession>A0A3Y9P0F6</accession>
<organism evidence="1">
    <name type="scientific">Salmonella enterica I</name>
    <dbReference type="NCBI Taxonomy" id="59201"/>
    <lineage>
        <taxon>Bacteria</taxon>
        <taxon>Pseudomonadati</taxon>
        <taxon>Pseudomonadota</taxon>
        <taxon>Gammaproteobacteria</taxon>
        <taxon>Enterobacterales</taxon>
        <taxon>Enterobacteriaceae</taxon>
        <taxon>Salmonella</taxon>
    </lineage>
</organism>
<dbReference type="RefSeq" id="WP_001749907.1">
    <property type="nucleotide sequence ID" value="NZ_JAKMZQ010000003.1"/>
</dbReference>
<proteinExistence type="predicted"/>
<name>A0A3Y9P0F6_SALET</name>
<comment type="caution">
    <text evidence="1">The sequence shown here is derived from an EMBL/GenBank/DDBJ whole genome shotgun (WGS) entry which is preliminary data.</text>
</comment>
<dbReference type="AlphaFoldDB" id="A0A3Y9P0F6"/>
<dbReference type="EMBL" id="AAMGLJ010000009">
    <property type="protein sequence ID" value="EDH1146394.1"/>
    <property type="molecule type" value="Genomic_DNA"/>
</dbReference>
<sequence>MMDNGCLGDIQMIKERISYVIPIAIDGSKSGTPVLIYEMAKDSYEVDLSFGIFFIGLRAAKKYSVGIEVFNDNETPIPIDTKKFSNHMFFTVAEAGDGETVVSASMKTTFPKVEIINPGIFEVRASLVNPDTKEVIDVKSSFFDIKRTGVVRNEFQ</sequence>
<evidence type="ECO:0000313" key="1">
    <source>
        <dbReference type="EMBL" id="EDH1146394.1"/>
    </source>
</evidence>
<protein>
    <submittedName>
        <fullName evidence="1">Uncharacterized protein</fullName>
    </submittedName>
</protein>
<reference evidence="1" key="1">
    <citation type="submission" date="2019-10" db="EMBL/GenBank/DDBJ databases">
        <authorList>
            <person name="Ashton P.M."/>
            <person name="Dallman T."/>
            <person name="Nair S."/>
            <person name="De Pinna E."/>
            <person name="Peters T."/>
            <person name="Grant K."/>
        </authorList>
    </citation>
    <scope>NUCLEOTIDE SEQUENCE</scope>
    <source>
        <strain evidence="1">821064</strain>
    </source>
</reference>